<feature type="chain" id="PRO_5042117915" description="DUF2946 domain-containing protein" evidence="1">
    <location>
        <begin position="36"/>
        <end position="131"/>
    </location>
</feature>
<reference evidence="2" key="1">
    <citation type="submission" date="2023-01" db="EMBL/GenBank/DDBJ databases">
        <title>The genome sequence of Kordiimonadaceae bacterium 6D33.</title>
        <authorList>
            <person name="Liu Y."/>
        </authorList>
    </citation>
    <scope>NUCLEOTIDE SEQUENCE</scope>
    <source>
        <strain evidence="2">6D33</strain>
    </source>
</reference>
<evidence type="ECO:0008006" key="4">
    <source>
        <dbReference type="Google" id="ProtNLM"/>
    </source>
</evidence>
<protein>
    <recommendedName>
        <fullName evidence="4">DUF2946 domain-containing protein</fullName>
    </recommendedName>
</protein>
<proteinExistence type="predicted"/>
<evidence type="ECO:0000313" key="2">
    <source>
        <dbReference type="EMBL" id="WCL53371.1"/>
    </source>
</evidence>
<name>A0AAF0BLP6_9PROT</name>
<accession>A0AAF0BLP6</accession>
<evidence type="ECO:0000313" key="3">
    <source>
        <dbReference type="Proteomes" id="UP001217500"/>
    </source>
</evidence>
<sequence length="131" mass="14373">MRVISPRKGMLSLLSAILMAVHLACLCLVTSSAHHNSVSPQVEMSHHGHVSATVGDAAPSFGEHCDSCPDQDLTRSTSVTEIKLFQTSEPFLPAETWTPEKKVSKSIWQTYRSLARPPTPSPVILKVRLRN</sequence>
<dbReference type="Proteomes" id="UP001217500">
    <property type="component" value="Chromosome"/>
</dbReference>
<keyword evidence="1" id="KW-0732">Signal</keyword>
<gene>
    <name evidence="2" type="ORF">PH603_12565</name>
</gene>
<dbReference type="EMBL" id="CP116805">
    <property type="protein sequence ID" value="WCL53371.1"/>
    <property type="molecule type" value="Genomic_DNA"/>
</dbReference>
<feature type="signal peptide" evidence="1">
    <location>
        <begin position="1"/>
        <end position="35"/>
    </location>
</feature>
<dbReference type="AlphaFoldDB" id="A0AAF0BLP6"/>
<dbReference type="KEGG" id="gso:PH603_12565"/>
<organism evidence="2 3">
    <name type="scientific">Gimibacter soli</name>
    <dbReference type="NCBI Taxonomy" id="3024400"/>
    <lineage>
        <taxon>Bacteria</taxon>
        <taxon>Pseudomonadati</taxon>
        <taxon>Pseudomonadota</taxon>
        <taxon>Alphaproteobacteria</taxon>
        <taxon>Kordiimonadales</taxon>
        <taxon>Temperatibacteraceae</taxon>
        <taxon>Gimibacter</taxon>
    </lineage>
</organism>
<evidence type="ECO:0000256" key="1">
    <source>
        <dbReference type="SAM" id="SignalP"/>
    </source>
</evidence>
<dbReference type="RefSeq" id="WP_289502883.1">
    <property type="nucleotide sequence ID" value="NZ_CP116805.1"/>
</dbReference>
<keyword evidence="3" id="KW-1185">Reference proteome</keyword>